<feature type="domain" description="LamG-like jellyroll fold" evidence="6">
    <location>
        <begin position="634"/>
        <end position="760"/>
    </location>
</feature>
<dbReference type="InterPro" id="IPR006558">
    <property type="entry name" value="LamG-like"/>
</dbReference>
<sequence>MIDELRIWTVERSNEDIQNTLYSQPQGITGLYAWYKFDEFSGNRARDYAGSHHALLVNMDTFRCFKTSHVWDAYNQKQNNALIIYAGYDPDYDDEIRISFINQPFHGVAQINERDQSITYYPANNYVGDDIISFELSDGRKNTTGDITIHINHIPEILETISDFSLTAGDAATNFNITLNDLETSADAISISASSSLPLLVDIQITGSGNNRTVSLTPADNMTGETEITLYINDGMQISKRTFVVTVQASSLTDSGGLSVKNRTFLKDLGDNITLTDNAQGVDIVVDNIPAGVTGRLNREWQINMTDINDNGGQLAFIFDFSDAGYSGNIYDHFVLLKQSDPNQDYSVIATPDTPNLSDDRITFLVDASQLDSNAFYTLGISRGGVLIFDGQSGSVDCGSAIILDPIKDLTIEAWFRAEKAFDMLPIVSKGFPSTTTEGYALYVNSWRTEDRRIVFETQNNLLYTDAGIIEWGNWYHVAVVIADGVDGKIYVNGMPVHVNGSVALSTEVDTHLYIGSIMDKGWFFKGQMDEIRLWNRSLSASEIRDRMFVKINLEIAGLSGCWGFNESAGNEFLDQSGNNNTGYWSGQKNSQRKPGILPINGLYSQHRNTSFYTNALSFDSNGYVSSSFKDQLNQFTVEAWVKSSSAPSDSKTSYIFDKGQHFRLTWDHPNVNYRGAVLMEKNASIYAESFGLLKRDTWYHLAATYDGSAIKTYKNGELIAINTNLTGTPTECDMPFTLGTNFTGLIADVRLWDVALSGTQIQSQMSTTLKTDESNLVLNWLFNAGKDDFVADLSMNDRHGKLIDMPSDTWTVMDAENYTPSTVFLFHNTDVSMNIDSQDSASVNVTKMPGIPHNPPKQFEGVFLSQYWVIDYFGSAPFSASITFTVAETIIQQDLDVSCSIKLLRRDETSGGLWKIAGCSSSIDALSHAIRIDNITQGGQYILGRTNGIPVAGSGKAVVFAGNETNFIIRDLFEQIPESLTIEWFMNASTIDNASQSFQIAGLDGPDTFSFHTSADGAVTIGNNQETAIKTSAGQIIPNTWQHIAFTYEQGIGKLYINGTLIQTQRGMAGSLSWKGLIGSNISGQLDELRIWEIARTAAEIRSNIYTPLTGNESGLVSYYQMDQPSTLNLMDTKDLFHGDIQYPNSVTYILSTAWAKRIVNSNGALSIKVGYDFEGSLETIITDPPSHGNISINNTDALITYTVENNYSGTDVFSYEINDGLETDAYTITILTNSLPQLSEFPEEIKIPEGMTSFSVPFQLTDLDTNIDLLNIYIESSDPSIIDPSLIVIDGTGANRQLLIQTQTCKAGFVTLNLMLDDGYARTENEIHLLVESAYHDGPGGICSTEDSIALWLKADSITGLLNGTPYFNLE</sequence>
<keyword evidence="4" id="KW-0106">Calcium</keyword>
<evidence type="ECO:0000256" key="5">
    <source>
        <dbReference type="ARBA" id="ARBA00023157"/>
    </source>
</evidence>
<dbReference type="Pfam" id="PF13385">
    <property type="entry name" value="Laminin_G_3"/>
    <property type="match status" value="3"/>
</dbReference>
<accession>A0A1V1PB87</accession>
<comment type="cofactor">
    <cofactor evidence="1">
        <name>Ca(2+)</name>
        <dbReference type="ChEBI" id="CHEBI:29108"/>
    </cofactor>
</comment>
<gene>
    <name evidence="7" type="ORF">OMM_02025</name>
</gene>
<dbReference type="InterPro" id="IPR051360">
    <property type="entry name" value="Neuronal_Pentraxin_Related"/>
</dbReference>
<evidence type="ECO:0000259" key="6">
    <source>
        <dbReference type="SMART" id="SM00560"/>
    </source>
</evidence>
<evidence type="ECO:0000256" key="3">
    <source>
        <dbReference type="ARBA" id="ARBA00022729"/>
    </source>
</evidence>
<comment type="caution">
    <text evidence="7">The sequence shown here is derived from an EMBL/GenBank/DDBJ whole genome shotgun (WGS) entry which is preliminary data.</text>
</comment>
<dbReference type="GO" id="GO:0046872">
    <property type="term" value="F:metal ion binding"/>
    <property type="evidence" value="ECO:0007669"/>
    <property type="project" value="UniProtKB-KW"/>
</dbReference>
<dbReference type="Pfam" id="PF17963">
    <property type="entry name" value="Big_9"/>
    <property type="match status" value="2"/>
</dbReference>
<reference evidence="8" key="1">
    <citation type="submission" date="2012-11" db="EMBL/GenBank/DDBJ databases">
        <authorList>
            <person name="Lucero-Rivera Y.E."/>
            <person name="Tovar-Ramirez D."/>
        </authorList>
    </citation>
    <scope>NUCLEOTIDE SEQUENCE [LARGE SCALE GENOMIC DNA]</scope>
    <source>
        <strain evidence="8">Araruama</strain>
    </source>
</reference>
<feature type="domain" description="LamG-like jellyroll fold" evidence="6">
    <location>
        <begin position="408"/>
        <end position="542"/>
    </location>
</feature>
<dbReference type="Gene3D" id="2.60.120.200">
    <property type="match status" value="4"/>
</dbReference>
<dbReference type="SUPFAM" id="SSF49899">
    <property type="entry name" value="Concanavalin A-like lectins/glucanases"/>
    <property type="match status" value="3"/>
</dbReference>
<dbReference type="PANTHER" id="PTHR19277:SF125">
    <property type="entry name" value="B6"/>
    <property type="match status" value="1"/>
</dbReference>
<evidence type="ECO:0000313" key="7">
    <source>
        <dbReference type="EMBL" id="ETR72034.1"/>
    </source>
</evidence>
<evidence type="ECO:0000256" key="4">
    <source>
        <dbReference type="ARBA" id="ARBA00022837"/>
    </source>
</evidence>
<organism evidence="7 8">
    <name type="scientific">Candidatus Magnetoglobus multicellularis str. Araruama</name>
    <dbReference type="NCBI Taxonomy" id="890399"/>
    <lineage>
        <taxon>Bacteria</taxon>
        <taxon>Pseudomonadati</taxon>
        <taxon>Thermodesulfobacteriota</taxon>
        <taxon>Desulfobacteria</taxon>
        <taxon>Desulfobacterales</taxon>
        <taxon>Desulfobacteraceae</taxon>
        <taxon>Candidatus Magnetoglobus</taxon>
    </lineage>
</organism>
<dbReference type="EMBL" id="ATBP01000191">
    <property type="protein sequence ID" value="ETR72034.1"/>
    <property type="molecule type" value="Genomic_DNA"/>
</dbReference>
<protein>
    <recommendedName>
        <fullName evidence="6">LamG-like jellyroll fold domain-containing protein</fullName>
    </recommendedName>
</protein>
<evidence type="ECO:0000256" key="2">
    <source>
        <dbReference type="ARBA" id="ARBA00022723"/>
    </source>
</evidence>
<proteinExistence type="predicted"/>
<dbReference type="Proteomes" id="UP000189670">
    <property type="component" value="Unassembled WGS sequence"/>
</dbReference>
<dbReference type="PANTHER" id="PTHR19277">
    <property type="entry name" value="PENTRAXIN"/>
    <property type="match status" value="1"/>
</dbReference>
<dbReference type="InterPro" id="IPR013320">
    <property type="entry name" value="ConA-like_dom_sf"/>
</dbReference>
<evidence type="ECO:0000313" key="8">
    <source>
        <dbReference type="Proteomes" id="UP000189670"/>
    </source>
</evidence>
<keyword evidence="5" id="KW-1015">Disulfide bond</keyword>
<dbReference type="SMART" id="SM00560">
    <property type="entry name" value="LamGL"/>
    <property type="match status" value="2"/>
</dbReference>
<keyword evidence="3" id="KW-0732">Signal</keyword>
<dbReference type="Gene3D" id="2.60.40.3440">
    <property type="match status" value="2"/>
</dbReference>
<evidence type="ECO:0000256" key="1">
    <source>
        <dbReference type="ARBA" id="ARBA00001913"/>
    </source>
</evidence>
<keyword evidence="2" id="KW-0479">Metal-binding</keyword>
<name>A0A1V1PB87_9BACT</name>